<feature type="region of interest" description="Disordered" evidence="4">
    <location>
        <begin position="1367"/>
        <end position="1391"/>
    </location>
</feature>
<accession>A0A6J2XYF1</accession>
<evidence type="ECO:0000259" key="5">
    <source>
        <dbReference type="PROSITE" id="PS50004"/>
    </source>
</evidence>
<sequence length="2678" mass="297067">MEIQAASGEWMNEFVRRPSRRRDARVYVPAADIIKRTIRRSWTISNPSPRWTALRTSPELRPYNSLPRGQDISNYPSLLGIRSTDTPRRSSPQRRTKSEDVYHENKDNPGEDQIPKRPVRVNPLMSISLRETKEEKARRKSPRAETVVEVVVENEDKTKEEQESHLRDNPVKCNPSRAEDEPDKVLERHVSFDSSKPGPDLASFRSRSLSQSKSNKDMKKVPFTTRSLPEESTIKDENEDGVGCGDQNPSAATNAPPAELLCDIEPISGTVFRKMTVRRRRQENMRKLPAVDAGWRRPPDPDLQDILLPDGEDYRLVFVNSDGSSKEEEVDDNDSSSASSFPIDDCDWDYFEPGAAAKSHPAIGWTSPFGSPTVFRKRGAVGDSPLGSPLLHRRPRASSDEDGPPSESPANPLGTPPLCLHRSAIGRQQTVRTSHPTTASTCCKTCGGNSGAQYIPIPVPVPIPFPVPWNNQGSTGGEVKVPLYRPMPDLGARGAEFWQYLSQMPGFPWGFLEKPMIGEKEGEDKGKSGDEEGVENEEEDNRGEEEEEPRGHLECENRGSSASESSSTDSSADEGDRPRVRRVYNVTGPPSTRESDDALPSSEVSSDDDAKSSADEQEREEEAEDEDDTSSGSADTDSNDTGTVADQKPRHFSRVFVVNHKDSSGSVTSSNGDTDSSDNDTDLELDCSVVLTNIKQIDSEENVEEDGNNDEVVGGGASFLGIRYLGEDEESRRPVKEIRRRSRARRKGKKSKVEENIESETEEEEVKLAKELEKEPSSSKVDLEEAEEVAGEGASFLDIGHLAENEESKKPIKETRRKSRTRRKGKNSKFEENNKSETEEIEVKLAKGLEKNIEPSSSNTDLEENVDEDQKIEEGAISFLGTRHLAEDEEGKRSVKETRRRSRTRRKDTKSTDQENNGETEKEEVKLAKGLEKKPSSSNADSEENIDDDERIEEGASFLGTRHLDDDEEGKRPVKESRRKSRTRRKGTKNKDSENNEGKKEEVEVKLAKELEKDPSLSNADSDERVNENENADEVARGGVSFMEYEESKSPVKESQRKSRTRRKGTKSQVQENNESETDKEEITLAKEKASSSSKTDWEENVKEADNNDEDAGGASFLGTRHLAEDEESKIQVNESLRKSWGRRKGKKSKGDEGEEIKLAKGLEKKPSSSNSDSEENMDEVEGARHLEESKRQVNESRRKSRTRRKGTKSKVEENNESESEEEEVNLTKEFEKEPSSSNAEREDCDNETNEVSNNNPKFPVVYSSSPGLSDVSAETLSSSDAEKEQCVATGEGEEASCVRERETERAGAEVRAGGLPPPSVIGEPSSARHGVRYTSLVMIRNDESASQQVNVVSAAARDVVVVRHTNREERHATRPSPFDKPNQTHSESNVTVITSPETLSAFEEGLADDDSWVENLSGEEEEEEDDFPTNSISENSSSGDEVTLTCSAAIDQEDELRGYHRPIDFTLHTIVEESCEESEVEQAPQKTRKERPASATDLEKYFFFGLGDGTVPSLNSNREDAFSETSSIYSEGMESLGGGDDNQNDNSEELASSRLEKYFLSGFMGFTAERRDSDGSVGSDSEGRPSPEQRRKRLVRARGTGRSHSSSLDNLLANPDLAGSDQQMDAQNSEAAASSSDSDAYDEVLGFEKSDGQFDTVKRKKGKKQKASLEDVKNLETTQEEQELSDEDDDRNKTPQPEVLPMPSNLTTNKNQQSRDSGFVGSCDDLLKDQRDVNKSPDISLLHEKSSDVFTEKREEKIFTESYPPATNLTRKDSFNNWSSDEETNLMMCKMRQFFKTMVAANSSSSSKPTTPTPGGRISPRLLPRGRGRCKPPQLVYFENELTRLMKTVPGIRDDQVREIVEYLSSEDTWSDSYDSSDYTSSDLEGTSSKSALQQQISDSCQQIINKFDSSADDKEGDAGDGGIAEDGHGINKETALVYQKLVASFEKMATEDPPQSVSGPNSPPLIAKVMHHIGSRLVALMHEVSSGESHASNSPKARGYHRRLQQKLSNASTTTTDEDSTSDTNLPDTFVEESMSNYNILPRSRSHDLLMGDAGKNQSIGGASEISEEREASDCERFSWRGSFESALLATDSRNKLSLIGGEGSASASALAIAAKRRSAGDLLFSHKSLSREQLDRVRSCGSIGGGNSEDKLWVAPASRPGRRRSSVPDAASCGSGASADGEDEDDDLENRSTLPRSMQSGPQTTNSLPRLPTTSLASIQKAQSHHFLPQNAKSARYRPPGFSRLMPTQPKRAASAPGLQPSHQRRGRRSQHTSVPSDDVSLSEAHSSPMLVSSRGGSKSATPSPVAPGSRRKTNSMSSQEWPGPEDDIDRLVAMHHNRSSLSSLGLRSDSMASVYSGAGEGRYGSVTVRGQVEFGLQYNYKASALEIQIKQCKDLAPVDSKRNRSDPYVKVYLLPDKSKSGKRKTKVKKHTLNPVFDECLKFQMSLNELELRTLWLTVWHSDMFGRNDFLGEVMMALENKVFDDPTPRWYNLQERTEPFDDVLSFKGDIIVCLKFVPPDMTVHKKGKRSRGALHVLIKEAKALTAVKANGTSDPFCKSYLLPEKGRSSKQKTPVVRRTVNPVWNHTFIYDDVTLQELSERCLELTVWDHDRLASNEFLGGVRFSLGTGKHYGKSVEWMDATGKEVSLWKSMLERPNFWVEGCLPLRPTLDARAS</sequence>
<keyword evidence="6" id="KW-1185">Reference proteome</keyword>
<feature type="compositionally biased region" description="Basic and acidic residues" evidence="4">
    <location>
        <begin position="884"/>
        <end position="897"/>
    </location>
</feature>
<feature type="compositionally biased region" description="Acidic residues" evidence="4">
    <location>
        <begin position="1416"/>
        <end position="1428"/>
    </location>
</feature>
<feature type="compositionally biased region" description="Polar residues" evidence="4">
    <location>
        <begin position="1705"/>
        <end position="1717"/>
    </location>
</feature>
<feature type="region of interest" description="Disordered" evidence="4">
    <location>
        <begin position="1911"/>
        <end position="1930"/>
    </location>
</feature>
<dbReference type="SMART" id="SM00239">
    <property type="entry name" value="C2"/>
    <property type="match status" value="2"/>
</dbReference>
<dbReference type="KEGG" id="soy:115882020"/>
<dbReference type="SUPFAM" id="SSF49562">
    <property type="entry name" value="C2 domain (Calcium/lipid-binding domain, CaLB)"/>
    <property type="match status" value="2"/>
</dbReference>
<feature type="compositionally biased region" description="Basic and acidic residues" evidence="4">
    <location>
        <begin position="177"/>
        <end position="191"/>
    </location>
</feature>
<evidence type="ECO:0000256" key="2">
    <source>
        <dbReference type="ARBA" id="ARBA00022737"/>
    </source>
</evidence>
<feature type="compositionally biased region" description="Basic and acidic residues" evidence="4">
    <location>
        <begin position="519"/>
        <end position="530"/>
    </location>
</feature>
<dbReference type="InterPro" id="IPR035892">
    <property type="entry name" value="C2_domain_sf"/>
</dbReference>
<dbReference type="Gene3D" id="2.60.40.150">
    <property type="entry name" value="C2 domain"/>
    <property type="match status" value="2"/>
</dbReference>
<feature type="region of interest" description="Disordered" evidence="4">
    <location>
        <begin position="59"/>
        <end position="254"/>
    </location>
</feature>
<dbReference type="CDD" id="cd08521">
    <property type="entry name" value="C2A_SLP"/>
    <property type="match status" value="1"/>
</dbReference>
<feature type="region of interest" description="Disordered" evidence="4">
    <location>
        <begin position="1988"/>
        <end position="2031"/>
    </location>
</feature>
<dbReference type="InterPro" id="IPR043567">
    <property type="entry name" value="SYTL1-5_C2B"/>
</dbReference>
<dbReference type="PRINTS" id="PR00360">
    <property type="entry name" value="C2DOMAIN"/>
</dbReference>
<dbReference type="RefSeq" id="XP_030755694.1">
    <property type="nucleotide sequence ID" value="XM_030899834.1"/>
</dbReference>
<feature type="compositionally biased region" description="Basic and acidic residues" evidence="4">
    <location>
        <begin position="1149"/>
        <end position="1167"/>
    </location>
</feature>
<feature type="compositionally biased region" description="Basic and acidic residues" evidence="4">
    <location>
        <begin position="96"/>
        <end position="115"/>
    </location>
</feature>
<feature type="compositionally biased region" description="Polar residues" evidence="4">
    <location>
        <begin position="1885"/>
        <end position="1894"/>
    </location>
</feature>
<feature type="compositionally biased region" description="Basic and acidic residues" evidence="4">
    <location>
        <begin position="766"/>
        <end position="783"/>
    </location>
</feature>
<feature type="region of interest" description="Disordered" evidence="4">
    <location>
        <begin position="1570"/>
        <end position="1724"/>
    </location>
</feature>
<organism evidence="6 7">
    <name type="scientific">Sitophilus oryzae</name>
    <name type="common">Rice weevil</name>
    <name type="synonym">Curculio oryzae</name>
    <dbReference type="NCBI Taxonomy" id="7048"/>
    <lineage>
        <taxon>Eukaryota</taxon>
        <taxon>Metazoa</taxon>
        <taxon>Ecdysozoa</taxon>
        <taxon>Arthropoda</taxon>
        <taxon>Hexapoda</taxon>
        <taxon>Insecta</taxon>
        <taxon>Pterygota</taxon>
        <taxon>Neoptera</taxon>
        <taxon>Endopterygota</taxon>
        <taxon>Coleoptera</taxon>
        <taxon>Polyphaga</taxon>
        <taxon>Cucujiformia</taxon>
        <taxon>Curculionidae</taxon>
        <taxon>Dryophthorinae</taxon>
        <taxon>Sitophilus</taxon>
    </lineage>
</organism>
<dbReference type="PANTHER" id="PTHR45716">
    <property type="entry name" value="BITESIZE, ISOFORM I"/>
    <property type="match status" value="1"/>
</dbReference>
<proteinExistence type="predicted"/>
<dbReference type="FunFam" id="2.60.40.150:FF:000006">
    <property type="entry name" value="Synaptotagmin-like 5, isoform CRA_a"/>
    <property type="match status" value="1"/>
</dbReference>
<dbReference type="Proteomes" id="UP000504635">
    <property type="component" value="Unplaced"/>
</dbReference>
<feature type="compositionally biased region" description="Basic residues" evidence="4">
    <location>
        <begin position="738"/>
        <end position="750"/>
    </location>
</feature>
<feature type="region of interest" description="Disordered" evidence="4">
    <location>
        <begin position="1870"/>
        <end position="1897"/>
    </location>
</feature>
<evidence type="ECO:0000313" key="7">
    <source>
        <dbReference type="RefSeq" id="XP_030755694.1"/>
    </source>
</evidence>
<feature type="compositionally biased region" description="Basic and acidic residues" evidence="4">
    <location>
        <begin position="828"/>
        <end position="853"/>
    </location>
</feature>
<name>A0A6J2XYF1_SITOR</name>
<feature type="region of interest" description="Disordered" evidence="4">
    <location>
        <begin position="1532"/>
        <end position="1552"/>
    </location>
</feature>
<feature type="compositionally biased region" description="Acidic residues" evidence="4">
    <location>
        <begin position="941"/>
        <end position="952"/>
    </location>
</feature>
<feature type="compositionally biased region" description="Basic residues" evidence="4">
    <location>
        <begin position="898"/>
        <end position="908"/>
    </location>
</feature>
<feature type="compositionally biased region" description="Polar residues" evidence="4">
    <location>
        <begin position="1382"/>
        <end position="1391"/>
    </location>
</feature>
<feature type="compositionally biased region" description="Basic and acidic residues" evidence="4">
    <location>
        <begin position="1081"/>
        <end position="1106"/>
    </location>
</feature>
<feature type="compositionally biased region" description="Low complexity" evidence="4">
    <location>
        <begin position="560"/>
        <end position="570"/>
    </location>
</feature>
<dbReference type="PROSITE" id="PS50004">
    <property type="entry name" value="C2"/>
    <property type="match status" value="2"/>
</dbReference>
<dbReference type="CTD" id="3346167"/>
<feature type="region of interest" description="Disordered" evidence="4">
    <location>
        <begin position="376"/>
        <end position="416"/>
    </location>
</feature>
<feature type="compositionally biased region" description="Basic and acidic residues" evidence="4">
    <location>
        <begin position="909"/>
        <end position="935"/>
    </location>
</feature>
<feature type="domain" description="C2" evidence="5">
    <location>
        <begin position="2372"/>
        <end position="2494"/>
    </location>
</feature>
<dbReference type="OrthoDB" id="195679at2759"/>
<dbReference type="InParanoid" id="A0A6J2XYF1"/>
<dbReference type="CDD" id="cd04020">
    <property type="entry name" value="C2B_SLP_1-2-3-4"/>
    <property type="match status" value="1"/>
</dbReference>
<feature type="compositionally biased region" description="Basic residues" evidence="4">
    <location>
        <begin position="1199"/>
        <end position="1209"/>
    </location>
</feature>
<dbReference type="PANTHER" id="PTHR45716:SF2">
    <property type="entry name" value="BITESIZE, ISOFORM I"/>
    <property type="match status" value="1"/>
</dbReference>
<feature type="compositionally biased region" description="Basic and acidic residues" evidence="4">
    <location>
        <begin position="1226"/>
        <end position="1235"/>
    </location>
</feature>
<keyword evidence="2" id="KW-0677">Repeat</keyword>
<evidence type="ECO:0000256" key="3">
    <source>
        <dbReference type="ARBA" id="ARBA00023136"/>
    </source>
</evidence>
<feature type="domain" description="C2" evidence="5">
    <location>
        <begin position="2518"/>
        <end position="2642"/>
    </location>
</feature>
<evidence type="ECO:0000256" key="4">
    <source>
        <dbReference type="SAM" id="MobiDB-lite"/>
    </source>
</evidence>
<protein>
    <submittedName>
        <fullName evidence="7">LOW QUALITY PROTEIN: uncharacterized protein LOC115882020</fullName>
    </submittedName>
</protein>
<dbReference type="GO" id="GO:0070382">
    <property type="term" value="C:exocytic vesicle"/>
    <property type="evidence" value="ECO:0007669"/>
    <property type="project" value="TreeGrafter"/>
</dbReference>
<feature type="region of interest" description="Disordered" evidence="4">
    <location>
        <begin position="698"/>
        <end position="1328"/>
    </location>
</feature>
<feature type="compositionally biased region" description="Basic and acidic residues" evidence="4">
    <location>
        <begin position="962"/>
        <end position="976"/>
    </location>
</feature>
<dbReference type="GO" id="GO:0005886">
    <property type="term" value="C:plasma membrane"/>
    <property type="evidence" value="ECO:0007669"/>
    <property type="project" value="TreeGrafter"/>
</dbReference>
<evidence type="ECO:0000313" key="6">
    <source>
        <dbReference type="Proteomes" id="UP000504635"/>
    </source>
</evidence>
<evidence type="ECO:0000256" key="1">
    <source>
        <dbReference type="ARBA" id="ARBA00004370"/>
    </source>
</evidence>
<dbReference type="GO" id="GO:0042043">
    <property type="term" value="F:neurexin family protein binding"/>
    <property type="evidence" value="ECO:0007669"/>
    <property type="project" value="TreeGrafter"/>
</dbReference>
<feature type="compositionally biased region" description="Low complexity" evidence="4">
    <location>
        <begin position="1804"/>
        <end position="1815"/>
    </location>
</feature>
<dbReference type="FunCoup" id="A0A6J2XYF1">
    <property type="interactions" value="27"/>
</dbReference>
<feature type="compositionally biased region" description="Basic and acidic residues" evidence="4">
    <location>
        <begin position="1182"/>
        <end position="1198"/>
    </location>
</feature>
<dbReference type="InterPro" id="IPR000008">
    <property type="entry name" value="C2_dom"/>
</dbReference>
<feature type="region of interest" description="Disordered" evidence="4">
    <location>
        <begin position="1416"/>
        <end position="1443"/>
    </location>
</feature>
<feature type="compositionally biased region" description="Basic residues" evidence="4">
    <location>
        <begin position="1591"/>
        <end position="1602"/>
    </location>
</feature>
<feature type="compositionally biased region" description="Basic and acidic residues" evidence="4">
    <location>
        <begin position="989"/>
        <end position="1015"/>
    </location>
</feature>
<feature type="compositionally biased region" description="Acidic residues" evidence="4">
    <location>
        <begin position="531"/>
        <end position="548"/>
    </location>
</feature>
<feature type="compositionally biased region" description="Basic and acidic residues" evidence="4">
    <location>
        <begin position="154"/>
        <end position="170"/>
    </location>
</feature>
<feature type="region of interest" description="Disordered" evidence="4">
    <location>
        <begin position="519"/>
        <end position="684"/>
    </location>
</feature>
<feature type="region of interest" description="Disordered" evidence="4">
    <location>
        <begin position="2151"/>
        <end position="2330"/>
    </location>
</feature>
<feature type="compositionally biased region" description="Acidic residues" evidence="4">
    <location>
        <begin position="1215"/>
        <end position="1225"/>
    </location>
</feature>
<feature type="compositionally biased region" description="Low complexity" evidence="4">
    <location>
        <begin position="1870"/>
        <end position="1884"/>
    </location>
</feature>
<feature type="compositionally biased region" description="Acidic residues" evidence="4">
    <location>
        <begin position="699"/>
        <end position="709"/>
    </location>
</feature>
<gene>
    <name evidence="7" type="primary">LOC115882020</name>
</gene>
<feature type="region of interest" description="Disordered" evidence="4">
    <location>
        <begin position="1803"/>
        <end position="1831"/>
    </location>
</feature>
<feature type="compositionally biased region" description="Low complexity" evidence="4">
    <location>
        <begin position="664"/>
        <end position="674"/>
    </location>
</feature>
<feature type="compositionally biased region" description="Basic and acidic residues" evidence="4">
    <location>
        <begin position="1297"/>
        <end position="1309"/>
    </location>
</feature>
<feature type="compositionally biased region" description="Low complexity" evidence="4">
    <location>
        <begin position="1626"/>
        <end position="1639"/>
    </location>
</feature>
<reference evidence="7" key="1">
    <citation type="submission" date="2025-08" db="UniProtKB">
        <authorList>
            <consortium name="RefSeq"/>
        </authorList>
    </citation>
    <scope>IDENTIFICATION</scope>
</reference>
<feature type="compositionally biased region" description="Low complexity" evidence="4">
    <location>
        <begin position="203"/>
        <end position="213"/>
    </location>
</feature>
<feature type="compositionally biased region" description="Low complexity" evidence="4">
    <location>
        <begin position="2170"/>
        <end position="2182"/>
    </location>
</feature>
<feature type="compositionally biased region" description="Basic residues" evidence="4">
    <location>
        <begin position="815"/>
        <end position="827"/>
    </location>
</feature>
<feature type="compositionally biased region" description="Polar residues" evidence="4">
    <location>
        <begin position="2194"/>
        <end position="2225"/>
    </location>
</feature>
<feature type="compositionally biased region" description="Polar residues" evidence="4">
    <location>
        <begin position="1429"/>
        <end position="1443"/>
    </location>
</feature>
<feature type="compositionally biased region" description="Low complexity" evidence="4">
    <location>
        <begin position="630"/>
        <end position="641"/>
    </location>
</feature>
<comment type="subcellular location">
    <subcellularLocation>
        <location evidence="1">Membrane</location>
    </subcellularLocation>
</comment>
<feature type="compositionally biased region" description="Acidic residues" evidence="4">
    <location>
        <begin position="675"/>
        <end position="684"/>
    </location>
</feature>
<feature type="compositionally biased region" description="Polar residues" evidence="4">
    <location>
        <begin position="1988"/>
        <end position="1997"/>
    </location>
</feature>
<feature type="compositionally biased region" description="Basic and acidic residues" evidence="4">
    <location>
        <begin position="801"/>
        <end position="814"/>
    </location>
</feature>
<keyword evidence="3" id="KW-0472">Membrane</keyword>
<dbReference type="Pfam" id="PF00168">
    <property type="entry name" value="C2"/>
    <property type="match status" value="2"/>
</dbReference>
<feature type="compositionally biased region" description="Polar residues" evidence="4">
    <location>
        <begin position="1250"/>
        <end position="1280"/>
    </location>
</feature>
<feature type="compositionally biased region" description="Basic and acidic residues" evidence="4">
    <location>
        <begin position="1046"/>
        <end position="1057"/>
    </location>
</feature>
<feature type="compositionally biased region" description="Acidic residues" evidence="4">
    <location>
        <begin position="617"/>
        <end position="629"/>
    </location>
</feature>
<feature type="compositionally biased region" description="Basic residues" evidence="4">
    <location>
        <begin position="977"/>
        <end position="988"/>
    </location>
</feature>
<feature type="compositionally biased region" description="Acidic residues" evidence="4">
    <location>
        <begin position="756"/>
        <end position="765"/>
    </location>
</feature>
<feature type="compositionally biased region" description="Acidic residues" evidence="4">
    <location>
        <begin position="1679"/>
        <end position="1690"/>
    </location>
</feature>
<feature type="region of interest" description="Disordered" evidence="4">
    <location>
        <begin position="321"/>
        <end position="340"/>
    </location>
</feature>
<dbReference type="GeneID" id="115882020"/>
<dbReference type="GO" id="GO:0006887">
    <property type="term" value="P:exocytosis"/>
    <property type="evidence" value="ECO:0007669"/>
    <property type="project" value="TreeGrafter"/>
</dbReference>